<dbReference type="InterPro" id="IPR003675">
    <property type="entry name" value="Rce1/LyrA-like_dom"/>
</dbReference>
<sequence length="289" mass="33281">MRNLIQNIFSPLKNIENENIEFDIGFWKSIGVILLWLIVDFIITLLSYPLTLQSKVESLTFSIISVVKLFFLPIEVFILNKVFGRRTNELNTFKKVNKKTIFHITLVLTIFRLLYDAFILPIILRIPESDTLIQAEQNLNSSFIYLILSVCIIAPIIEEVIFRGIILNGMLKRYNPSTAIIISSLLFALIHGNLHQGINAFLLALIIGCIYYKTHSLYLTIYCHFFNNTASFILFIPSAIGGVAFNILISCLISIPILIYLKKHMHLNYERRFISIIPIDENLYSNDEM</sequence>
<feature type="transmembrane region" description="Helical" evidence="1">
    <location>
        <begin position="100"/>
        <end position="123"/>
    </location>
</feature>
<name>A0A1B8RLQ0_9CLOT</name>
<feature type="transmembrane region" description="Helical" evidence="1">
    <location>
        <begin position="143"/>
        <end position="162"/>
    </location>
</feature>
<dbReference type="Pfam" id="PF02517">
    <property type="entry name" value="Rce1-like"/>
    <property type="match status" value="1"/>
</dbReference>
<dbReference type="PANTHER" id="PTHR36435:SF1">
    <property type="entry name" value="CAAX AMINO TERMINAL PROTEASE FAMILY PROTEIN"/>
    <property type="match status" value="1"/>
</dbReference>
<keyword evidence="1" id="KW-1133">Transmembrane helix</keyword>
<dbReference type="OrthoDB" id="4177129at2"/>
<dbReference type="PANTHER" id="PTHR36435">
    <property type="entry name" value="SLR1288 PROTEIN"/>
    <property type="match status" value="1"/>
</dbReference>
<dbReference type="EMBL" id="MAPZ01000028">
    <property type="protein sequence ID" value="OBY09674.1"/>
    <property type="molecule type" value="Genomic_DNA"/>
</dbReference>
<organism evidence="3 4">
    <name type="scientific">Clostridium paraputrificum</name>
    <dbReference type="NCBI Taxonomy" id="29363"/>
    <lineage>
        <taxon>Bacteria</taxon>
        <taxon>Bacillati</taxon>
        <taxon>Bacillota</taxon>
        <taxon>Clostridia</taxon>
        <taxon>Eubacteriales</taxon>
        <taxon>Clostridiaceae</taxon>
        <taxon>Clostridium</taxon>
    </lineage>
</organism>
<dbReference type="Proteomes" id="UP000092714">
    <property type="component" value="Unassembled WGS sequence"/>
</dbReference>
<dbReference type="GO" id="GO:0080120">
    <property type="term" value="P:CAAX-box protein maturation"/>
    <property type="evidence" value="ECO:0007669"/>
    <property type="project" value="UniProtKB-ARBA"/>
</dbReference>
<feature type="transmembrane region" description="Helical" evidence="1">
    <location>
        <begin position="243"/>
        <end position="261"/>
    </location>
</feature>
<evidence type="ECO:0000313" key="4">
    <source>
        <dbReference type="Proteomes" id="UP000092714"/>
    </source>
</evidence>
<proteinExistence type="predicted"/>
<dbReference type="RefSeq" id="WP_065254789.1">
    <property type="nucleotide sequence ID" value="NZ_JAJMRL010000017.1"/>
</dbReference>
<dbReference type="InterPro" id="IPR052710">
    <property type="entry name" value="CAAX_protease"/>
</dbReference>
<evidence type="ECO:0000313" key="3">
    <source>
        <dbReference type="EMBL" id="OBY09674.1"/>
    </source>
</evidence>
<accession>A0A1B8RLQ0</accession>
<comment type="caution">
    <text evidence="3">The sequence shown here is derived from an EMBL/GenBank/DDBJ whole genome shotgun (WGS) entry which is preliminary data.</text>
</comment>
<feature type="transmembrane region" description="Helical" evidence="1">
    <location>
        <begin position="196"/>
        <end position="212"/>
    </location>
</feature>
<evidence type="ECO:0000256" key="1">
    <source>
        <dbReference type="SAM" id="Phobius"/>
    </source>
</evidence>
<evidence type="ECO:0000259" key="2">
    <source>
        <dbReference type="Pfam" id="PF02517"/>
    </source>
</evidence>
<keyword evidence="1" id="KW-0812">Transmembrane</keyword>
<gene>
    <name evidence="3" type="ORF">CP373A1_15185</name>
</gene>
<keyword evidence="1" id="KW-0472">Membrane</keyword>
<dbReference type="eggNOG" id="COG1266">
    <property type="taxonomic scope" value="Bacteria"/>
</dbReference>
<feature type="transmembrane region" description="Helical" evidence="1">
    <location>
        <begin position="60"/>
        <end position="79"/>
    </location>
</feature>
<feature type="transmembrane region" description="Helical" evidence="1">
    <location>
        <begin position="30"/>
        <end position="48"/>
    </location>
</feature>
<dbReference type="AlphaFoldDB" id="A0A1B8RLQ0"/>
<protein>
    <recommendedName>
        <fullName evidence="2">CAAX prenyl protease 2/Lysostaphin resistance protein A-like domain-containing protein</fullName>
    </recommendedName>
</protein>
<dbReference type="GO" id="GO:0004175">
    <property type="term" value="F:endopeptidase activity"/>
    <property type="evidence" value="ECO:0007669"/>
    <property type="project" value="UniProtKB-ARBA"/>
</dbReference>
<reference evidence="3 4" key="1">
    <citation type="submission" date="2016-06" db="EMBL/GenBank/DDBJ databases">
        <authorList>
            <person name="Kjaerup R.B."/>
            <person name="Dalgaard T.S."/>
            <person name="Juul-Madsen H.R."/>
        </authorList>
    </citation>
    <scope>NUCLEOTIDE SEQUENCE [LARGE SCALE GENOMIC DNA]</scope>
    <source>
        <strain evidence="3 4">373-A1</strain>
    </source>
</reference>
<feature type="domain" description="CAAX prenyl protease 2/Lysostaphin resistance protein A-like" evidence="2">
    <location>
        <begin position="142"/>
        <end position="229"/>
    </location>
</feature>
<keyword evidence="4" id="KW-1185">Reference proteome</keyword>